<dbReference type="PANTHER" id="PTHR22699:SF1">
    <property type="entry name" value="THIOREDOXIN DOMAIN-CONTAINING PROTEIN 16"/>
    <property type="match status" value="1"/>
</dbReference>
<sequence length="776" mass="86541">MSGVQLQCVGCSDSHLQSLLLLHEVPIVQSRLELQELELSLAGRRDLLIIHPQAVGTPEHRIFLEVAHAYQDRISFALTMDLRTLVGLQDSEAIAADSTYGLWVMFCSQVNKDDIMEDGYCPHTMYRGRPTLYDIAEFVKKLGEKSVFHAPEDGTNSLFGLTSVDPIVYVYINSEEEQENTEIVNVLRYDLQGAAKVIFVNMEDAECQSIARQQGFKGEGPGIGVETLDEGMKFSDPKEWTVSGLRKFLLPYVFPDWGSGKSSTSSLATPDSIKKSIDSLIDQVETQDDQVASAVYRLRQKEMAGLELVPELLKDNFYKNVRRSALLIVLFYEPFDHVSMAFLRDFGLAAQILAKNFSTVDILARVNCFDATDLCSAENVTTYPTTRIYQQNTRSHEVYRGPLDALAVTKTAKLMQLNSPKQLTREEEVNKFIEGHHPTDFTKLTPSSVLFLARDSTSDLTAVFKEVSRSMAQVTALAVVHSSIVHKIEEKYEAPVPSLVAYNREDKVKPVRILDLTQGDKTAGSMTSFIRASTIAFVPELDEKNFPHLYARHQPMTILFVDGSDVKTKEAALASFTSLAMSNQFSATVLCWMDAQVKSLGLQILSEYTWTAQIPMVSVVKHRHGQVFNFKPDPLNDEQKDPIQSDKLSSWLLKVLSGKAIPSKILEQGKWGPPGPYYNFLEFQQTNTFNKPPGIHKDGAAPMTETTNTSFDDGGSTASFDEGEEEEEDLMESEARSMLLELHNQHKSPQEPKLQATAGDGMSVTDAPPQHGHTEL</sequence>
<dbReference type="Proteomes" id="UP000762676">
    <property type="component" value="Unassembled WGS sequence"/>
</dbReference>
<dbReference type="Gene3D" id="3.40.30.10">
    <property type="entry name" value="Glutaredoxin"/>
    <property type="match status" value="2"/>
</dbReference>
<organism evidence="3 4">
    <name type="scientific">Elysia marginata</name>
    <dbReference type="NCBI Taxonomy" id="1093978"/>
    <lineage>
        <taxon>Eukaryota</taxon>
        <taxon>Metazoa</taxon>
        <taxon>Spiralia</taxon>
        <taxon>Lophotrochozoa</taxon>
        <taxon>Mollusca</taxon>
        <taxon>Gastropoda</taxon>
        <taxon>Heterobranchia</taxon>
        <taxon>Euthyneura</taxon>
        <taxon>Panpulmonata</taxon>
        <taxon>Sacoglossa</taxon>
        <taxon>Placobranchoidea</taxon>
        <taxon>Plakobranchidae</taxon>
        <taxon>Elysia</taxon>
    </lineage>
</organism>
<dbReference type="Pfam" id="PF24509">
    <property type="entry name" value="TXNDC16_2nd"/>
    <property type="match status" value="1"/>
</dbReference>
<dbReference type="InterPro" id="IPR057642">
    <property type="entry name" value="TXNDC16_2nd"/>
</dbReference>
<keyword evidence="4" id="KW-1185">Reference proteome</keyword>
<comment type="caution">
    <text evidence="3">The sequence shown here is derived from an EMBL/GenBank/DDBJ whole genome shotgun (WGS) entry which is preliminary data.</text>
</comment>
<evidence type="ECO:0000259" key="2">
    <source>
        <dbReference type="Pfam" id="PF24509"/>
    </source>
</evidence>
<feature type="region of interest" description="Disordered" evidence="1">
    <location>
        <begin position="690"/>
        <end position="776"/>
    </location>
</feature>
<dbReference type="Pfam" id="PF13848">
    <property type="entry name" value="Thioredoxin_6"/>
    <property type="match status" value="1"/>
</dbReference>
<dbReference type="EMBL" id="BMAT01006342">
    <property type="protein sequence ID" value="GFS10540.1"/>
    <property type="molecule type" value="Genomic_DNA"/>
</dbReference>
<evidence type="ECO:0000256" key="1">
    <source>
        <dbReference type="SAM" id="MobiDB-lite"/>
    </source>
</evidence>
<dbReference type="CDD" id="cd02961">
    <property type="entry name" value="PDI_a_family"/>
    <property type="match status" value="1"/>
</dbReference>
<protein>
    <submittedName>
        <fullName evidence="3">Thioredoxin domain-containing protein 16</fullName>
    </submittedName>
</protein>
<dbReference type="InterPro" id="IPR040090">
    <property type="entry name" value="TXNDC16"/>
</dbReference>
<proteinExistence type="predicted"/>
<dbReference type="PANTHER" id="PTHR22699">
    <property type="entry name" value="THIOREDOXIN DOMAIN-CONTAINING PROTEIN 16"/>
    <property type="match status" value="1"/>
</dbReference>
<evidence type="ECO:0000313" key="3">
    <source>
        <dbReference type="EMBL" id="GFS10540.1"/>
    </source>
</evidence>
<reference evidence="3 4" key="1">
    <citation type="journal article" date="2021" name="Elife">
        <title>Chloroplast acquisition without the gene transfer in kleptoplastic sea slugs, Plakobranchus ocellatus.</title>
        <authorList>
            <person name="Maeda T."/>
            <person name="Takahashi S."/>
            <person name="Yoshida T."/>
            <person name="Shimamura S."/>
            <person name="Takaki Y."/>
            <person name="Nagai Y."/>
            <person name="Toyoda A."/>
            <person name="Suzuki Y."/>
            <person name="Arimoto A."/>
            <person name="Ishii H."/>
            <person name="Satoh N."/>
            <person name="Nishiyama T."/>
            <person name="Hasebe M."/>
            <person name="Maruyama T."/>
            <person name="Minagawa J."/>
            <person name="Obokata J."/>
            <person name="Shigenobu S."/>
        </authorList>
    </citation>
    <scope>NUCLEOTIDE SEQUENCE [LARGE SCALE GENOMIC DNA]</scope>
</reference>
<dbReference type="SUPFAM" id="SSF52833">
    <property type="entry name" value="Thioredoxin-like"/>
    <property type="match status" value="1"/>
</dbReference>
<feature type="compositionally biased region" description="Polar residues" evidence="1">
    <location>
        <begin position="704"/>
        <end position="719"/>
    </location>
</feature>
<name>A0AAV4IKX7_9GAST</name>
<accession>A0AAV4IKX7</accession>
<feature type="compositionally biased region" description="Acidic residues" evidence="1">
    <location>
        <begin position="721"/>
        <end position="732"/>
    </location>
</feature>
<gene>
    <name evidence="3" type="ORF">ElyMa_003063600</name>
</gene>
<evidence type="ECO:0000313" key="4">
    <source>
        <dbReference type="Proteomes" id="UP000762676"/>
    </source>
</evidence>
<dbReference type="InterPro" id="IPR036249">
    <property type="entry name" value="Thioredoxin-like_sf"/>
</dbReference>
<dbReference type="AlphaFoldDB" id="A0AAV4IKX7"/>
<feature type="domain" description="TXNDC16 second thioredoxin-like" evidence="2">
    <location>
        <begin position="20"/>
        <end position="141"/>
    </location>
</feature>